<dbReference type="RefSeq" id="WP_069922767.1">
    <property type="nucleotide sequence ID" value="NZ_MEHK01000001.1"/>
</dbReference>
<accession>A0A1E5PYL0</accession>
<evidence type="ECO:0000313" key="1">
    <source>
        <dbReference type="EMBL" id="OEJ34576.1"/>
    </source>
</evidence>
<comment type="caution">
    <text evidence="1">The sequence shown here is derived from an EMBL/GenBank/DDBJ whole genome shotgun (WGS) entry which is preliminary data.</text>
</comment>
<dbReference type="AlphaFoldDB" id="A0A1E5PYL0"/>
<name>A0A1E5PYL0_9ACTN</name>
<dbReference type="STRING" id="36818.BGK67_27455"/>
<dbReference type="EMBL" id="MEHK01000001">
    <property type="protein sequence ID" value="OEJ34576.1"/>
    <property type="molecule type" value="Genomic_DNA"/>
</dbReference>
<sequence length="68" mass="7483">MPFPPCATAGAASWRAERDMLLVLDGSDRLTAAALDWLRNLLHRAPGLRLPAAGRHPLGFAEERVHRL</sequence>
<organism evidence="1 2">
    <name type="scientific">Streptomyces subrutilus</name>
    <dbReference type="NCBI Taxonomy" id="36818"/>
    <lineage>
        <taxon>Bacteria</taxon>
        <taxon>Bacillati</taxon>
        <taxon>Actinomycetota</taxon>
        <taxon>Actinomycetes</taxon>
        <taxon>Kitasatosporales</taxon>
        <taxon>Streptomycetaceae</taxon>
        <taxon>Streptomyces</taxon>
    </lineage>
</organism>
<protein>
    <submittedName>
        <fullName evidence="1">Uncharacterized protein</fullName>
    </submittedName>
</protein>
<gene>
    <name evidence="1" type="ORF">BGK67_27455</name>
</gene>
<dbReference type="Proteomes" id="UP000095705">
    <property type="component" value="Unassembled WGS sequence"/>
</dbReference>
<reference evidence="1 2" key="1">
    <citation type="submission" date="2016-08" db="EMBL/GenBank/DDBJ databases">
        <title>The complete genome of Streptomyces subrutilus 10-1-1.</title>
        <authorList>
            <person name="Chen X."/>
        </authorList>
    </citation>
    <scope>NUCLEOTIDE SEQUENCE [LARGE SCALE GENOMIC DNA]</scope>
    <source>
        <strain evidence="1 2">10-1-1</strain>
    </source>
</reference>
<keyword evidence="2" id="KW-1185">Reference proteome</keyword>
<proteinExistence type="predicted"/>
<dbReference type="OrthoDB" id="4276405at2"/>
<evidence type="ECO:0000313" key="2">
    <source>
        <dbReference type="Proteomes" id="UP000095705"/>
    </source>
</evidence>